<evidence type="ECO:0000313" key="1">
    <source>
        <dbReference type="EnsemblPlants" id="AET3Gv20310500.21"/>
    </source>
</evidence>
<sequence>QAAKHFSYVGREVRSNFTTRTSKRTLTIINNPLPYFNSLLYQQSIKYFFFLRCRKGPNCGKAGS</sequence>
<dbReference type="Proteomes" id="UP000015105">
    <property type="component" value="Chromosome 3D"/>
</dbReference>
<dbReference type="AlphaFoldDB" id="A0A453EDY9"/>
<accession>A0A453EDY9</accession>
<evidence type="ECO:0000313" key="2">
    <source>
        <dbReference type="Proteomes" id="UP000015105"/>
    </source>
</evidence>
<organism evidence="1 2">
    <name type="scientific">Aegilops tauschii subsp. strangulata</name>
    <name type="common">Goatgrass</name>
    <dbReference type="NCBI Taxonomy" id="200361"/>
    <lineage>
        <taxon>Eukaryota</taxon>
        <taxon>Viridiplantae</taxon>
        <taxon>Streptophyta</taxon>
        <taxon>Embryophyta</taxon>
        <taxon>Tracheophyta</taxon>
        <taxon>Spermatophyta</taxon>
        <taxon>Magnoliopsida</taxon>
        <taxon>Liliopsida</taxon>
        <taxon>Poales</taxon>
        <taxon>Poaceae</taxon>
        <taxon>BOP clade</taxon>
        <taxon>Pooideae</taxon>
        <taxon>Triticodae</taxon>
        <taxon>Triticeae</taxon>
        <taxon>Triticinae</taxon>
        <taxon>Aegilops</taxon>
    </lineage>
</organism>
<reference evidence="2" key="2">
    <citation type="journal article" date="2017" name="Nat. Plants">
        <title>The Aegilops tauschii genome reveals multiple impacts of transposons.</title>
        <authorList>
            <person name="Zhao G."/>
            <person name="Zou C."/>
            <person name="Li K."/>
            <person name="Wang K."/>
            <person name="Li T."/>
            <person name="Gao L."/>
            <person name="Zhang X."/>
            <person name="Wang H."/>
            <person name="Yang Z."/>
            <person name="Liu X."/>
            <person name="Jiang W."/>
            <person name="Mao L."/>
            <person name="Kong X."/>
            <person name="Jiao Y."/>
            <person name="Jia J."/>
        </authorList>
    </citation>
    <scope>NUCLEOTIDE SEQUENCE [LARGE SCALE GENOMIC DNA]</scope>
    <source>
        <strain evidence="2">cv. AL8/78</strain>
    </source>
</reference>
<dbReference type="Gramene" id="AET3Gv20310500.21">
    <property type="protein sequence ID" value="AET3Gv20310500.21"/>
    <property type="gene ID" value="AET3Gv20310500"/>
</dbReference>
<proteinExistence type="predicted"/>
<reference evidence="1" key="5">
    <citation type="journal article" date="2021" name="G3 (Bethesda)">
        <title>Aegilops tauschii genome assembly Aet v5.0 features greater sequence contiguity and improved annotation.</title>
        <authorList>
            <person name="Wang L."/>
            <person name="Zhu T."/>
            <person name="Rodriguez J.C."/>
            <person name="Deal K.R."/>
            <person name="Dubcovsky J."/>
            <person name="McGuire P.E."/>
            <person name="Lux T."/>
            <person name="Spannagl M."/>
            <person name="Mayer K.F.X."/>
            <person name="Baldrich P."/>
            <person name="Meyers B.C."/>
            <person name="Huo N."/>
            <person name="Gu Y.Q."/>
            <person name="Zhou H."/>
            <person name="Devos K.M."/>
            <person name="Bennetzen J.L."/>
            <person name="Unver T."/>
            <person name="Budak H."/>
            <person name="Gulick P.J."/>
            <person name="Galiba G."/>
            <person name="Kalapos B."/>
            <person name="Nelson D.R."/>
            <person name="Li P."/>
            <person name="You F.M."/>
            <person name="Luo M.C."/>
            <person name="Dvorak J."/>
        </authorList>
    </citation>
    <scope>NUCLEOTIDE SEQUENCE [LARGE SCALE GENOMIC DNA]</scope>
    <source>
        <strain evidence="1">cv. AL8/78</strain>
    </source>
</reference>
<name>A0A453EDY9_AEGTS</name>
<dbReference type="EnsemblPlants" id="AET3Gv20310500.21">
    <property type="protein sequence ID" value="AET3Gv20310500.21"/>
    <property type="gene ID" value="AET3Gv20310500"/>
</dbReference>
<reference evidence="1" key="3">
    <citation type="journal article" date="2017" name="Nature">
        <title>Genome sequence of the progenitor of the wheat D genome Aegilops tauschii.</title>
        <authorList>
            <person name="Luo M.C."/>
            <person name="Gu Y.Q."/>
            <person name="Puiu D."/>
            <person name="Wang H."/>
            <person name="Twardziok S.O."/>
            <person name="Deal K.R."/>
            <person name="Huo N."/>
            <person name="Zhu T."/>
            <person name="Wang L."/>
            <person name="Wang Y."/>
            <person name="McGuire P.E."/>
            <person name="Liu S."/>
            <person name="Long H."/>
            <person name="Ramasamy R.K."/>
            <person name="Rodriguez J.C."/>
            <person name="Van S.L."/>
            <person name="Yuan L."/>
            <person name="Wang Z."/>
            <person name="Xia Z."/>
            <person name="Xiao L."/>
            <person name="Anderson O.D."/>
            <person name="Ouyang S."/>
            <person name="Liang Y."/>
            <person name="Zimin A.V."/>
            <person name="Pertea G."/>
            <person name="Qi P."/>
            <person name="Bennetzen J.L."/>
            <person name="Dai X."/>
            <person name="Dawson M.W."/>
            <person name="Muller H.G."/>
            <person name="Kugler K."/>
            <person name="Rivarola-Duarte L."/>
            <person name="Spannagl M."/>
            <person name="Mayer K.F.X."/>
            <person name="Lu F.H."/>
            <person name="Bevan M.W."/>
            <person name="Leroy P."/>
            <person name="Li P."/>
            <person name="You F.M."/>
            <person name="Sun Q."/>
            <person name="Liu Z."/>
            <person name="Lyons E."/>
            <person name="Wicker T."/>
            <person name="Salzberg S.L."/>
            <person name="Devos K.M."/>
            <person name="Dvorak J."/>
        </authorList>
    </citation>
    <scope>NUCLEOTIDE SEQUENCE [LARGE SCALE GENOMIC DNA]</scope>
    <source>
        <strain evidence="1">cv. AL8/78</strain>
    </source>
</reference>
<keyword evidence="2" id="KW-1185">Reference proteome</keyword>
<protein>
    <submittedName>
        <fullName evidence="1">Uncharacterized protein</fullName>
    </submittedName>
</protein>
<reference evidence="1" key="4">
    <citation type="submission" date="2019-03" db="UniProtKB">
        <authorList>
            <consortium name="EnsemblPlants"/>
        </authorList>
    </citation>
    <scope>IDENTIFICATION</scope>
</reference>
<reference evidence="2" key="1">
    <citation type="journal article" date="2014" name="Science">
        <title>Ancient hybridizations among the ancestral genomes of bread wheat.</title>
        <authorList>
            <consortium name="International Wheat Genome Sequencing Consortium,"/>
            <person name="Marcussen T."/>
            <person name="Sandve S.R."/>
            <person name="Heier L."/>
            <person name="Spannagl M."/>
            <person name="Pfeifer M."/>
            <person name="Jakobsen K.S."/>
            <person name="Wulff B.B."/>
            <person name="Steuernagel B."/>
            <person name="Mayer K.F."/>
            <person name="Olsen O.A."/>
        </authorList>
    </citation>
    <scope>NUCLEOTIDE SEQUENCE [LARGE SCALE GENOMIC DNA]</scope>
    <source>
        <strain evidence="2">cv. AL8/78</strain>
    </source>
</reference>